<proteinExistence type="predicted"/>
<gene>
    <name evidence="1" type="ORF">BDV30DRAFT_235642</name>
</gene>
<dbReference type="AlphaFoldDB" id="A0A5N6JCI4"/>
<protein>
    <submittedName>
        <fullName evidence="1">Uncharacterized protein</fullName>
    </submittedName>
</protein>
<name>A0A5N6JCI4_9EURO</name>
<keyword evidence="2" id="KW-1185">Reference proteome</keyword>
<reference evidence="1 2" key="1">
    <citation type="submission" date="2019-04" db="EMBL/GenBank/DDBJ databases">
        <title>Fungal friends and foes A comparative genomics study of 23 Aspergillus species from section Flavi.</title>
        <authorList>
            <consortium name="DOE Joint Genome Institute"/>
            <person name="Kjaerbolling I."/>
            <person name="Vesth T.C."/>
            <person name="Frisvad J.C."/>
            <person name="Nybo J.L."/>
            <person name="Theobald S."/>
            <person name="Kildgaard S."/>
            <person name="Petersen T.I."/>
            <person name="Kuo A."/>
            <person name="Sato A."/>
            <person name="Lyhne E.K."/>
            <person name="Kogle M.E."/>
            <person name="Wiebenga A."/>
            <person name="Kun R.S."/>
            <person name="Lubbers R.J."/>
            <person name="Makela M.R."/>
            <person name="Barry K."/>
            <person name="Chovatia M."/>
            <person name="Clum A."/>
            <person name="Daum C."/>
            <person name="Haridas S."/>
            <person name="He G."/>
            <person name="LaButti K."/>
            <person name="Lipzen A."/>
            <person name="Mondo S."/>
            <person name="Pangilinan J."/>
            <person name="Riley R."/>
            <person name="Salamov A."/>
            <person name="Simmons B.A."/>
            <person name="Magnuson J.K."/>
            <person name="Henrissat B."/>
            <person name="Mortensen U.H."/>
            <person name="Larsen T.O."/>
            <person name="De vries R.P."/>
            <person name="Grigoriev I.V."/>
            <person name="Machida M."/>
            <person name="Baker S.E."/>
            <person name="Andersen M.R."/>
        </authorList>
    </citation>
    <scope>NUCLEOTIDE SEQUENCE [LARGE SCALE GENOMIC DNA]</scope>
    <source>
        <strain evidence="1 2">CBS 117635</strain>
    </source>
</reference>
<evidence type="ECO:0000313" key="2">
    <source>
        <dbReference type="Proteomes" id="UP000326289"/>
    </source>
</evidence>
<sequence>MKNRHESNSIDHKPTVNRMVIISPYEAQELYPSIKDSKHVTLHLYVPRSNLGLKPLDKLDLYNVSGEVISALCIPRSFIIDLNLFAGKLYLGSYEEYVEVCDVLAWYGSQWARTVLSLQTVLSCVEIRTTEQNA</sequence>
<accession>A0A5N6JCI4</accession>
<organism evidence="1 2">
    <name type="scientific">Aspergillus minisclerotigenes</name>
    <dbReference type="NCBI Taxonomy" id="656917"/>
    <lineage>
        <taxon>Eukaryota</taxon>
        <taxon>Fungi</taxon>
        <taxon>Dikarya</taxon>
        <taxon>Ascomycota</taxon>
        <taxon>Pezizomycotina</taxon>
        <taxon>Eurotiomycetes</taxon>
        <taxon>Eurotiomycetidae</taxon>
        <taxon>Eurotiales</taxon>
        <taxon>Aspergillaceae</taxon>
        <taxon>Aspergillus</taxon>
        <taxon>Aspergillus subgen. Circumdati</taxon>
    </lineage>
</organism>
<evidence type="ECO:0000313" key="1">
    <source>
        <dbReference type="EMBL" id="KAB8276571.1"/>
    </source>
</evidence>
<dbReference type="EMBL" id="ML732776">
    <property type="protein sequence ID" value="KAB8276571.1"/>
    <property type="molecule type" value="Genomic_DNA"/>
</dbReference>
<dbReference type="Proteomes" id="UP000326289">
    <property type="component" value="Unassembled WGS sequence"/>
</dbReference>